<reference evidence="7" key="1">
    <citation type="journal article" date="2023" name="Plant J.">
        <title>Genome sequences and population genomics provide insights into the demographic history, inbreeding, and mutation load of two 'living fossil' tree species of Dipteronia.</title>
        <authorList>
            <person name="Feng Y."/>
            <person name="Comes H.P."/>
            <person name="Chen J."/>
            <person name="Zhu S."/>
            <person name="Lu R."/>
            <person name="Zhang X."/>
            <person name="Li P."/>
            <person name="Qiu J."/>
            <person name="Olsen K.M."/>
            <person name="Qiu Y."/>
        </authorList>
    </citation>
    <scope>NUCLEOTIDE SEQUENCE</scope>
    <source>
        <strain evidence="7">NBL</strain>
    </source>
</reference>
<dbReference type="Gene3D" id="2.40.330.10">
    <property type="entry name" value="DNA-binding pseudobarrel domain"/>
    <property type="match status" value="1"/>
</dbReference>
<dbReference type="AlphaFoldDB" id="A0AAE0A3S3"/>
<keyword evidence="4" id="KW-0804">Transcription</keyword>
<comment type="caution">
    <text evidence="7">The sequence shown here is derived from an EMBL/GenBank/DDBJ whole genome shotgun (WGS) entry which is preliminary data.</text>
</comment>
<sequence>MQNPEIPPPPPPPPPPPQPTMIYNIPTENEKVWLFDKILTATDMSSNGLILLEKAIPYLVQLDDGNIKQRMKSPEGFPVSIHTPIGPVVEGILRKSCTNIKLLRKGWKIAMDNNQFVQGDDINCWSVFENGNLHLIIEKKVPNQGEAA</sequence>
<proteinExistence type="predicted"/>
<organism evidence="7 8">
    <name type="scientific">Dipteronia sinensis</name>
    <dbReference type="NCBI Taxonomy" id="43782"/>
    <lineage>
        <taxon>Eukaryota</taxon>
        <taxon>Viridiplantae</taxon>
        <taxon>Streptophyta</taxon>
        <taxon>Embryophyta</taxon>
        <taxon>Tracheophyta</taxon>
        <taxon>Spermatophyta</taxon>
        <taxon>Magnoliopsida</taxon>
        <taxon>eudicotyledons</taxon>
        <taxon>Gunneridae</taxon>
        <taxon>Pentapetalae</taxon>
        <taxon>rosids</taxon>
        <taxon>malvids</taxon>
        <taxon>Sapindales</taxon>
        <taxon>Sapindaceae</taxon>
        <taxon>Hippocastanoideae</taxon>
        <taxon>Acereae</taxon>
        <taxon>Dipteronia</taxon>
    </lineage>
</organism>
<keyword evidence="2" id="KW-0805">Transcription regulation</keyword>
<dbReference type="EMBL" id="JANJYJ010000007">
    <property type="protein sequence ID" value="KAK3200278.1"/>
    <property type="molecule type" value="Genomic_DNA"/>
</dbReference>
<dbReference type="InterPro" id="IPR015300">
    <property type="entry name" value="DNA-bd_pseudobarrel_sf"/>
</dbReference>
<keyword evidence="5" id="KW-0539">Nucleus</keyword>
<gene>
    <name evidence="7" type="ORF">Dsin_023693</name>
</gene>
<feature type="region of interest" description="Disordered" evidence="6">
    <location>
        <begin position="1"/>
        <end position="20"/>
    </location>
</feature>
<evidence type="ECO:0000256" key="3">
    <source>
        <dbReference type="ARBA" id="ARBA00023125"/>
    </source>
</evidence>
<evidence type="ECO:0000313" key="8">
    <source>
        <dbReference type="Proteomes" id="UP001281410"/>
    </source>
</evidence>
<evidence type="ECO:0000256" key="5">
    <source>
        <dbReference type="ARBA" id="ARBA00023242"/>
    </source>
</evidence>
<accession>A0AAE0A3S3</accession>
<evidence type="ECO:0000256" key="4">
    <source>
        <dbReference type="ARBA" id="ARBA00023163"/>
    </source>
</evidence>
<protein>
    <submittedName>
        <fullName evidence="7">Uncharacterized protein</fullName>
    </submittedName>
</protein>
<dbReference type="SUPFAM" id="SSF101447">
    <property type="entry name" value="Formin homology 2 domain (FH2 domain)"/>
    <property type="match status" value="1"/>
</dbReference>
<evidence type="ECO:0000313" key="7">
    <source>
        <dbReference type="EMBL" id="KAK3200278.1"/>
    </source>
</evidence>
<dbReference type="GO" id="GO:0005634">
    <property type="term" value="C:nucleus"/>
    <property type="evidence" value="ECO:0007669"/>
    <property type="project" value="UniProtKB-SubCell"/>
</dbReference>
<comment type="subcellular location">
    <subcellularLocation>
        <location evidence="1">Nucleus</location>
    </subcellularLocation>
</comment>
<evidence type="ECO:0000256" key="6">
    <source>
        <dbReference type="SAM" id="MobiDB-lite"/>
    </source>
</evidence>
<evidence type="ECO:0000256" key="2">
    <source>
        <dbReference type="ARBA" id="ARBA00023015"/>
    </source>
</evidence>
<keyword evidence="3" id="KW-0238">DNA-binding</keyword>
<evidence type="ECO:0000256" key="1">
    <source>
        <dbReference type="ARBA" id="ARBA00004123"/>
    </source>
</evidence>
<dbReference type="Proteomes" id="UP001281410">
    <property type="component" value="Unassembled WGS sequence"/>
</dbReference>
<name>A0AAE0A3S3_9ROSI</name>
<dbReference type="GO" id="GO:0003677">
    <property type="term" value="F:DNA binding"/>
    <property type="evidence" value="ECO:0007669"/>
    <property type="project" value="UniProtKB-KW"/>
</dbReference>
<keyword evidence="8" id="KW-1185">Reference proteome</keyword>
<feature type="compositionally biased region" description="Pro residues" evidence="6">
    <location>
        <begin position="1"/>
        <end position="19"/>
    </location>
</feature>